<proteinExistence type="predicted"/>
<dbReference type="EMBL" id="AMCI01008894">
    <property type="protein sequence ID" value="EJW90340.1"/>
    <property type="molecule type" value="Genomic_DNA"/>
</dbReference>
<sequence>MRLSIFAICSSWESLVRSSTAMMLSSTLILRKTLASCGR</sequence>
<protein>
    <submittedName>
        <fullName evidence="1">Uncharacterized protein</fullName>
    </submittedName>
</protein>
<comment type="caution">
    <text evidence="1">The sequence shown here is derived from an EMBL/GenBank/DDBJ whole genome shotgun (WGS) entry which is preliminary data.</text>
</comment>
<reference evidence="1" key="1">
    <citation type="journal article" date="2012" name="PLoS ONE">
        <title>Gene sets for utilization of primary and secondary nutrition supplies in the distal gut of endangered iberian lynx.</title>
        <authorList>
            <person name="Alcaide M."/>
            <person name="Messina E."/>
            <person name="Richter M."/>
            <person name="Bargiela R."/>
            <person name="Peplies J."/>
            <person name="Huws S.A."/>
            <person name="Newbold C.J."/>
            <person name="Golyshin P.N."/>
            <person name="Simon M.A."/>
            <person name="Lopez G."/>
            <person name="Yakimov M.M."/>
            <person name="Ferrer M."/>
        </authorList>
    </citation>
    <scope>NUCLEOTIDE SEQUENCE</scope>
</reference>
<organism evidence="1">
    <name type="scientific">gut metagenome</name>
    <dbReference type="NCBI Taxonomy" id="749906"/>
    <lineage>
        <taxon>unclassified sequences</taxon>
        <taxon>metagenomes</taxon>
        <taxon>organismal metagenomes</taxon>
    </lineage>
</organism>
<gene>
    <name evidence="1" type="ORF">EVA_21553</name>
</gene>
<name>J9BRY7_9ZZZZ</name>
<dbReference type="AlphaFoldDB" id="J9BRY7"/>
<accession>J9BRY7</accession>
<evidence type="ECO:0000313" key="1">
    <source>
        <dbReference type="EMBL" id="EJW90340.1"/>
    </source>
</evidence>